<evidence type="ECO:0000256" key="1">
    <source>
        <dbReference type="SAM" id="Phobius"/>
    </source>
</evidence>
<reference evidence="2 3" key="1">
    <citation type="journal article" date="2016" name="Antonie Van Leeuwenhoek">
        <title>Bacillus depressus sp. nov., isolated from soil of a sunflower field.</title>
        <authorList>
            <person name="Wei X."/>
            <person name="Xin D."/>
            <person name="Xin Y."/>
            <person name="Zhang H."/>
            <person name="Wang T."/>
            <person name="Zhang J."/>
        </authorList>
    </citation>
    <scope>NUCLEOTIDE SEQUENCE [LARGE SCALE GENOMIC DNA]</scope>
    <source>
        <strain evidence="2 3">BZ1</strain>
    </source>
</reference>
<dbReference type="RefSeq" id="WP_151537419.1">
    <property type="nucleotide sequence ID" value="NZ_WBOS01000025.1"/>
</dbReference>
<dbReference type="OrthoDB" id="2883551at2"/>
<proteinExistence type="predicted"/>
<name>A0A6L3V006_9BACI</name>
<keyword evidence="1" id="KW-1133">Transmembrane helix</keyword>
<evidence type="ECO:0000313" key="3">
    <source>
        <dbReference type="Proteomes" id="UP000481030"/>
    </source>
</evidence>
<evidence type="ECO:0000313" key="2">
    <source>
        <dbReference type="EMBL" id="KAB2328696.1"/>
    </source>
</evidence>
<feature type="transmembrane region" description="Helical" evidence="1">
    <location>
        <begin position="90"/>
        <end position="107"/>
    </location>
</feature>
<dbReference type="AlphaFoldDB" id="A0A6L3V006"/>
<dbReference type="Proteomes" id="UP000481030">
    <property type="component" value="Unassembled WGS sequence"/>
</dbReference>
<feature type="transmembrane region" description="Helical" evidence="1">
    <location>
        <begin position="12"/>
        <end position="30"/>
    </location>
</feature>
<protein>
    <submittedName>
        <fullName evidence="2">Uncharacterized protein</fullName>
    </submittedName>
</protein>
<keyword evidence="1" id="KW-0472">Membrane</keyword>
<gene>
    <name evidence="2" type="ORF">F7731_24570</name>
</gene>
<keyword evidence="1" id="KW-0812">Transmembrane</keyword>
<feature type="transmembrane region" description="Helical" evidence="1">
    <location>
        <begin position="119"/>
        <end position="138"/>
    </location>
</feature>
<keyword evidence="3" id="KW-1185">Reference proteome</keyword>
<accession>A0A6L3V006</accession>
<dbReference type="EMBL" id="WBOS01000025">
    <property type="protein sequence ID" value="KAB2328696.1"/>
    <property type="molecule type" value="Genomic_DNA"/>
</dbReference>
<organism evidence="2 3">
    <name type="scientific">Cytobacillus depressus</name>
    <dbReference type="NCBI Taxonomy" id="1602942"/>
    <lineage>
        <taxon>Bacteria</taxon>
        <taxon>Bacillati</taxon>
        <taxon>Bacillota</taxon>
        <taxon>Bacilli</taxon>
        <taxon>Bacillales</taxon>
        <taxon>Bacillaceae</taxon>
        <taxon>Cytobacillus</taxon>
    </lineage>
</organism>
<sequence length="146" mass="16935">MNKTLRTKFMKYLAFLLIGSIVAGVSYLIVYKVSFLPKGYDIVALQKDSISLKSFNVLGIEKTITTVSFSEKDTWKIDAINYEVNRQKEFLWLLFLLVTLSIILFVYKVRNGLKLWQAIIESKIIFAALPLYIIITTLNRIRDLIY</sequence>
<comment type="caution">
    <text evidence="2">The sequence shown here is derived from an EMBL/GenBank/DDBJ whole genome shotgun (WGS) entry which is preliminary data.</text>
</comment>